<evidence type="ECO:0000256" key="1">
    <source>
        <dbReference type="ARBA" id="ARBA00022676"/>
    </source>
</evidence>
<sequence length="395" mass="42069">MIDKIRVPPVYLRRSVGTARAVPAATGFDLVPDVRKIALLRPSALGDYVFTLPALYALKATYPDAEVTLLGAPWHARVLSGRPGPVDYVAVIPPVPGVLGGDSAPGELDAFRRWSAGEGFDIALQMHGGGRNSNPLVGSLGARVTAGLRAADAPPLDRWVPYVYYQPEVFRMLEVVGLVGAEPVAHTPMFELTADDVAQARAVLGPPARPRVVLHPGASDRRRRWPAERFAVVGDALAAAGAEVLVTGIKAERELVDEVCGRMRHPARPSVGELTIAGLAGLLSECALVVSNDTGPLHLAAAVGTRTVGLFWIGNMINAALPERGRHRPLISWTIHCPECGLDCTRDIYPARTGGTGCRHAPSFIVDIPAVEVEAEALDLLAACREEEALARAYK</sequence>
<dbReference type="PANTHER" id="PTHR30160">
    <property type="entry name" value="TETRAACYLDISACCHARIDE 4'-KINASE-RELATED"/>
    <property type="match status" value="1"/>
</dbReference>
<dbReference type="Pfam" id="PF01075">
    <property type="entry name" value="Glyco_transf_9"/>
    <property type="match status" value="1"/>
</dbReference>
<reference evidence="3" key="1">
    <citation type="submission" date="2021-01" db="EMBL/GenBank/DDBJ databases">
        <title>Whole genome shotgun sequence of Planosporangium flavigriseum NBRC 105377.</title>
        <authorList>
            <person name="Komaki H."/>
            <person name="Tamura T."/>
        </authorList>
    </citation>
    <scope>NUCLEOTIDE SEQUENCE</scope>
    <source>
        <strain evidence="3">NBRC 105377</strain>
    </source>
</reference>
<keyword evidence="4" id="KW-1185">Reference proteome</keyword>
<dbReference type="InterPro" id="IPR002201">
    <property type="entry name" value="Glyco_trans_9"/>
</dbReference>
<keyword evidence="2" id="KW-0808">Transferase</keyword>
<dbReference type="EMBL" id="BONU01000028">
    <property type="protein sequence ID" value="GIG75195.1"/>
    <property type="molecule type" value="Genomic_DNA"/>
</dbReference>
<evidence type="ECO:0000313" key="4">
    <source>
        <dbReference type="Proteomes" id="UP000653674"/>
    </source>
</evidence>
<protein>
    <recommendedName>
        <fullName evidence="5">ADP-heptose:LPS heptosyltransferase</fullName>
    </recommendedName>
</protein>
<dbReference type="Gene3D" id="3.40.50.2000">
    <property type="entry name" value="Glycogen Phosphorylase B"/>
    <property type="match status" value="2"/>
</dbReference>
<dbReference type="PANTHER" id="PTHR30160:SF1">
    <property type="entry name" value="LIPOPOLYSACCHARIDE 1,2-N-ACETYLGLUCOSAMINETRANSFERASE-RELATED"/>
    <property type="match status" value="1"/>
</dbReference>
<organism evidence="3 4">
    <name type="scientific">Planosporangium flavigriseum</name>
    <dbReference type="NCBI Taxonomy" id="373681"/>
    <lineage>
        <taxon>Bacteria</taxon>
        <taxon>Bacillati</taxon>
        <taxon>Actinomycetota</taxon>
        <taxon>Actinomycetes</taxon>
        <taxon>Micromonosporales</taxon>
        <taxon>Micromonosporaceae</taxon>
        <taxon>Planosporangium</taxon>
    </lineage>
</organism>
<name>A0A8J3M1W3_9ACTN</name>
<dbReference type="AlphaFoldDB" id="A0A8J3M1W3"/>
<comment type="caution">
    <text evidence="3">The sequence shown here is derived from an EMBL/GenBank/DDBJ whole genome shotgun (WGS) entry which is preliminary data.</text>
</comment>
<dbReference type="RefSeq" id="WP_168079367.1">
    <property type="nucleotide sequence ID" value="NZ_BONU01000028.1"/>
</dbReference>
<dbReference type="GO" id="GO:0008713">
    <property type="term" value="F:ADP-heptose-lipopolysaccharide heptosyltransferase activity"/>
    <property type="evidence" value="ECO:0007669"/>
    <property type="project" value="TreeGrafter"/>
</dbReference>
<dbReference type="GO" id="GO:0009244">
    <property type="term" value="P:lipopolysaccharide core region biosynthetic process"/>
    <property type="evidence" value="ECO:0007669"/>
    <property type="project" value="TreeGrafter"/>
</dbReference>
<dbReference type="CDD" id="cd03789">
    <property type="entry name" value="GT9_LPS_heptosyltransferase"/>
    <property type="match status" value="1"/>
</dbReference>
<dbReference type="Proteomes" id="UP000653674">
    <property type="component" value="Unassembled WGS sequence"/>
</dbReference>
<keyword evidence="1" id="KW-0328">Glycosyltransferase</keyword>
<gene>
    <name evidence="3" type="ORF">Pfl04_35990</name>
</gene>
<dbReference type="InterPro" id="IPR051199">
    <property type="entry name" value="LPS_LOS_Heptosyltrfase"/>
</dbReference>
<evidence type="ECO:0008006" key="5">
    <source>
        <dbReference type="Google" id="ProtNLM"/>
    </source>
</evidence>
<accession>A0A8J3M1W3</accession>
<evidence type="ECO:0000313" key="3">
    <source>
        <dbReference type="EMBL" id="GIG75195.1"/>
    </source>
</evidence>
<evidence type="ECO:0000256" key="2">
    <source>
        <dbReference type="ARBA" id="ARBA00022679"/>
    </source>
</evidence>
<dbReference type="SUPFAM" id="SSF53756">
    <property type="entry name" value="UDP-Glycosyltransferase/glycogen phosphorylase"/>
    <property type="match status" value="1"/>
</dbReference>
<proteinExistence type="predicted"/>
<dbReference type="GO" id="GO:0005829">
    <property type="term" value="C:cytosol"/>
    <property type="evidence" value="ECO:0007669"/>
    <property type="project" value="TreeGrafter"/>
</dbReference>